<feature type="region of interest" description="Disordered" evidence="1">
    <location>
        <begin position="1"/>
        <end position="90"/>
    </location>
</feature>
<dbReference type="InterPro" id="IPR053342">
    <property type="entry name" value="Exosome_cofactor/PTGS_suppr"/>
</dbReference>
<gene>
    <name evidence="3" type="primary">LOC102660628</name>
    <name evidence="2" type="ORF">GLYMA_12G119000</name>
</gene>
<reference evidence="3" key="2">
    <citation type="submission" date="2018-02" db="UniProtKB">
        <authorList>
            <consortium name="EnsemblPlants"/>
        </authorList>
    </citation>
    <scope>IDENTIFICATION</scope>
    <source>
        <strain evidence="3">Williams 82</strain>
    </source>
</reference>
<protein>
    <submittedName>
        <fullName evidence="2 3">Uncharacterized protein</fullName>
    </submittedName>
</protein>
<sequence>MDVKALAKSKRNHTQHHSKKSPHSHKPKAPTSSSSSSVGPNDAAKNNPLGKQQVSQKKKSHRSALPSNWDRYEDEEEELDSGSGIASKTVDVVLPKTKGADFRHLVAEAQSQAETSLEGFPAFDDLLPGEFGVGLSSMLVVRGEGIVSWVGDDNFVVDDKTTGNPECVEELAVSSNEEHKELKTKEDSELANRMSKELDLDDLAADQFTSSSSSSSSHAVSTFPLSNNVFHIPVNYVNAEAQQTSCSSKNKAFVPCSDASLHSTEDARGKQYSAFGAADVEKELDMLLDSLSETKILDSSGFKSYTSIPVSLGVSSVYPQVSKKDPVPSKTASITASLDDALDELLEETSTLMNPNVLLRPQEEKPFHHSMQSSSHSGNKSKVADDFDSWFDTL</sequence>
<dbReference type="Gramene" id="KRH25660">
    <property type="protein sequence ID" value="KRH25660"/>
    <property type="gene ID" value="GLYMA_12G119000"/>
</dbReference>
<dbReference type="ExpressionAtlas" id="A0A0R0H474">
    <property type="expression patterns" value="baseline and differential"/>
</dbReference>
<evidence type="ECO:0000313" key="3">
    <source>
        <dbReference type="EnsemblPlants" id="KRH25660"/>
    </source>
</evidence>
<dbReference type="PANTHER" id="PTHR37260:SF2">
    <property type="entry name" value="PROTEIN ECERIFERUM 16"/>
    <property type="match status" value="1"/>
</dbReference>
<evidence type="ECO:0000313" key="4">
    <source>
        <dbReference type="Proteomes" id="UP000008827"/>
    </source>
</evidence>
<organism evidence="2">
    <name type="scientific">Glycine max</name>
    <name type="common">Soybean</name>
    <name type="synonym">Glycine hispida</name>
    <dbReference type="NCBI Taxonomy" id="3847"/>
    <lineage>
        <taxon>Eukaryota</taxon>
        <taxon>Viridiplantae</taxon>
        <taxon>Streptophyta</taxon>
        <taxon>Embryophyta</taxon>
        <taxon>Tracheophyta</taxon>
        <taxon>Spermatophyta</taxon>
        <taxon>Magnoliopsida</taxon>
        <taxon>eudicotyledons</taxon>
        <taxon>Gunneridae</taxon>
        <taxon>Pentapetalae</taxon>
        <taxon>rosids</taxon>
        <taxon>fabids</taxon>
        <taxon>Fabales</taxon>
        <taxon>Fabaceae</taxon>
        <taxon>Papilionoideae</taxon>
        <taxon>50 kb inversion clade</taxon>
        <taxon>NPAAA clade</taxon>
        <taxon>indigoferoid/millettioid clade</taxon>
        <taxon>Phaseoleae</taxon>
        <taxon>Glycine</taxon>
        <taxon>Glycine subgen. Soja</taxon>
    </lineage>
</organism>
<accession>A0A0R0H474</accession>
<keyword evidence="4" id="KW-1185">Reference proteome</keyword>
<reference evidence="2" key="3">
    <citation type="submission" date="2018-07" db="EMBL/GenBank/DDBJ databases">
        <title>WGS assembly of Glycine max.</title>
        <authorList>
            <person name="Schmutz J."/>
            <person name="Cannon S."/>
            <person name="Schlueter J."/>
            <person name="Ma J."/>
            <person name="Mitros T."/>
            <person name="Nelson W."/>
            <person name="Hyten D."/>
            <person name="Song Q."/>
            <person name="Thelen J."/>
            <person name="Cheng J."/>
            <person name="Xu D."/>
            <person name="Hellsten U."/>
            <person name="May G."/>
            <person name="Yu Y."/>
            <person name="Sakurai T."/>
            <person name="Umezawa T."/>
            <person name="Bhattacharyya M."/>
            <person name="Sandhu D."/>
            <person name="Valliyodan B."/>
            <person name="Lindquist E."/>
            <person name="Peto M."/>
            <person name="Grant D."/>
            <person name="Shu S."/>
            <person name="Goodstein D."/>
            <person name="Barry K."/>
            <person name="Futrell-Griggs M."/>
            <person name="Abernathy B."/>
            <person name="Du J."/>
            <person name="Tian Z."/>
            <person name="Zhu L."/>
            <person name="Gill N."/>
            <person name="Joshi T."/>
            <person name="Libault M."/>
            <person name="Sethuraman A."/>
            <person name="Zhang X."/>
            <person name="Shinozaki K."/>
            <person name="Nguyen H."/>
            <person name="Wing R."/>
            <person name="Cregan P."/>
            <person name="Specht J."/>
            <person name="Grimwood J."/>
            <person name="Rokhsar D."/>
            <person name="Stacey G."/>
            <person name="Shoemaker R."/>
            <person name="Jackson S."/>
        </authorList>
    </citation>
    <scope>NUCLEOTIDE SEQUENCE</scope>
    <source>
        <tissue evidence="2">Callus</tissue>
    </source>
</reference>
<reference evidence="2 3" key="1">
    <citation type="journal article" date="2010" name="Nature">
        <title>Genome sequence of the palaeopolyploid soybean.</title>
        <authorList>
            <person name="Schmutz J."/>
            <person name="Cannon S.B."/>
            <person name="Schlueter J."/>
            <person name="Ma J."/>
            <person name="Mitros T."/>
            <person name="Nelson W."/>
            <person name="Hyten D.L."/>
            <person name="Song Q."/>
            <person name="Thelen J.J."/>
            <person name="Cheng J."/>
            <person name="Xu D."/>
            <person name="Hellsten U."/>
            <person name="May G.D."/>
            <person name="Yu Y."/>
            <person name="Sakurai T."/>
            <person name="Umezawa T."/>
            <person name="Bhattacharyya M.K."/>
            <person name="Sandhu D."/>
            <person name="Valliyodan B."/>
            <person name="Lindquist E."/>
            <person name="Peto M."/>
            <person name="Grant D."/>
            <person name="Shu S."/>
            <person name="Goodstein D."/>
            <person name="Barry K."/>
            <person name="Futrell-Griggs M."/>
            <person name="Abernathy B."/>
            <person name="Du J."/>
            <person name="Tian Z."/>
            <person name="Zhu L."/>
            <person name="Gill N."/>
            <person name="Joshi T."/>
            <person name="Libault M."/>
            <person name="Sethuraman A."/>
            <person name="Zhang X.-C."/>
            <person name="Shinozaki K."/>
            <person name="Nguyen H.T."/>
            <person name="Wing R.A."/>
            <person name="Cregan P."/>
            <person name="Specht J."/>
            <person name="Grimwood J."/>
            <person name="Rokhsar D."/>
            <person name="Stacey G."/>
            <person name="Shoemaker R.C."/>
            <person name="Jackson S.A."/>
        </authorList>
    </citation>
    <scope>NUCLEOTIDE SEQUENCE</scope>
    <source>
        <strain evidence="3">cv. Williams 82</strain>
        <tissue evidence="2">Callus</tissue>
    </source>
</reference>
<dbReference type="AlphaFoldDB" id="A0A0R0H474"/>
<feature type="region of interest" description="Disordered" evidence="1">
    <location>
        <begin position="361"/>
        <end position="394"/>
    </location>
</feature>
<dbReference type="Proteomes" id="UP000008827">
    <property type="component" value="Chromosome 12"/>
</dbReference>
<name>A0A0R0H474_SOYBN</name>
<feature type="compositionally biased region" description="Basic residues" evidence="1">
    <location>
        <begin position="7"/>
        <end position="28"/>
    </location>
</feature>
<dbReference type="EMBL" id="CM000845">
    <property type="protein sequence ID" value="KRH25660.1"/>
    <property type="molecule type" value="Genomic_DNA"/>
</dbReference>
<proteinExistence type="predicted"/>
<evidence type="ECO:0000256" key="1">
    <source>
        <dbReference type="SAM" id="MobiDB-lite"/>
    </source>
</evidence>
<feature type="compositionally biased region" description="Polar residues" evidence="1">
    <location>
        <begin position="370"/>
        <end position="380"/>
    </location>
</feature>
<dbReference type="EnsemblPlants" id="KRH25660">
    <property type="protein sequence ID" value="KRH25660"/>
    <property type="gene ID" value="GLYMA_12G119000"/>
</dbReference>
<evidence type="ECO:0000313" key="2">
    <source>
        <dbReference type="EMBL" id="KRH25660.1"/>
    </source>
</evidence>
<dbReference type="PANTHER" id="PTHR37260">
    <property type="entry name" value="PHOSPHORELAY PROTEIN"/>
    <property type="match status" value="1"/>
</dbReference>